<dbReference type="InterPro" id="IPR050155">
    <property type="entry name" value="HAD-like_hydrolase_sf"/>
</dbReference>
<dbReference type="PANTHER" id="PTHR43434">
    <property type="entry name" value="PHOSPHOGLYCOLATE PHOSPHATASE"/>
    <property type="match status" value="1"/>
</dbReference>
<dbReference type="EMBL" id="BMVN01000011">
    <property type="protein sequence ID" value="GHA28843.1"/>
    <property type="molecule type" value="Genomic_DNA"/>
</dbReference>
<name>A0ABQ3CT49_9ACTN</name>
<reference evidence="2" key="1">
    <citation type="journal article" date="2019" name="Int. J. Syst. Evol. Microbiol.">
        <title>The Global Catalogue of Microorganisms (GCM) 10K type strain sequencing project: providing services to taxonomists for standard genome sequencing and annotation.</title>
        <authorList>
            <consortium name="The Broad Institute Genomics Platform"/>
            <consortium name="The Broad Institute Genome Sequencing Center for Infectious Disease"/>
            <person name="Wu L."/>
            <person name="Ma J."/>
        </authorList>
    </citation>
    <scope>NUCLEOTIDE SEQUENCE [LARGE SCALE GENOMIC DNA]</scope>
    <source>
        <strain evidence="2">JCM 4733</strain>
    </source>
</reference>
<accession>A0ABQ3CT49</accession>
<dbReference type="InterPro" id="IPR023214">
    <property type="entry name" value="HAD_sf"/>
</dbReference>
<dbReference type="Pfam" id="PF00702">
    <property type="entry name" value="Hydrolase"/>
    <property type="match status" value="1"/>
</dbReference>
<evidence type="ECO:0000313" key="1">
    <source>
        <dbReference type="EMBL" id="GHA28843.1"/>
    </source>
</evidence>
<dbReference type="NCBIfam" id="TIGR01549">
    <property type="entry name" value="HAD-SF-IA-v1"/>
    <property type="match status" value="1"/>
</dbReference>
<dbReference type="InterPro" id="IPR023198">
    <property type="entry name" value="PGP-like_dom2"/>
</dbReference>
<comment type="caution">
    <text evidence="1">The sequence shown here is derived from an EMBL/GenBank/DDBJ whole genome shotgun (WGS) entry which is preliminary data.</text>
</comment>
<dbReference type="SFLD" id="SFLDG01129">
    <property type="entry name" value="C1.5:_HAD__Beta-PGM__Phosphata"/>
    <property type="match status" value="1"/>
</dbReference>
<dbReference type="SFLD" id="SFLDG01135">
    <property type="entry name" value="C1.5.6:_HAD__Beta-PGM__Phospha"/>
    <property type="match status" value="1"/>
</dbReference>
<dbReference type="PANTHER" id="PTHR43434:SF16">
    <property type="entry name" value="BLL8046 PROTEIN"/>
    <property type="match status" value="1"/>
</dbReference>
<sequence>MDRAAVFDVDGTLVDTNHLHVATWWEAFRQAGHEVPMHAVHRAVGLGSTDLVAHLLGDDRDRDQDAALSAAHTALYGQYFDRLPALPGAGELLRRLHGDGWTVVLATSASGAELGALRRAIDADDAIAATASADDVREGKPAPEPVEHALELAGVPASRAVFVGDTVWDMRAGSKAGVRCLGVLCGGIPRADLEEAGAEAVYADPADLLARLAGSPLG</sequence>
<dbReference type="InterPro" id="IPR006439">
    <property type="entry name" value="HAD-SF_hydro_IA"/>
</dbReference>
<protein>
    <submittedName>
        <fullName evidence="1">Haloacid dehalogenase</fullName>
    </submittedName>
</protein>
<dbReference type="RefSeq" id="WP_189887300.1">
    <property type="nucleotide sequence ID" value="NZ_BMVN01000011.1"/>
</dbReference>
<dbReference type="Gene3D" id="3.40.50.1000">
    <property type="entry name" value="HAD superfamily/HAD-like"/>
    <property type="match status" value="1"/>
</dbReference>
<dbReference type="SFLD" id="SFLDS00003">
    <property type="entry name" value="Haloacid_Dehalogenase"/>
    <property type="match status" value="1"/>
</dbReference>
<dbReference type="InterPro" id="IPR036412">
    <property type="entry name" value="HAD-like_sf"/>
</dbReference>
<dbReference type="NCBIfam" id="TIGR01509">
    <property type="entry name" value="HAD-SF-IA-v3"/>
    <property type="match status" value="1"/>
</dbReference>
<keyword evidence="2" id="KW-1185">Reference proteome</keyword>
<dbReference type="Gene3D" id="1.10.150.240">
    <property type="entry name" value="Putative phosphatase, domain 2"/>
    <property type="match status" value="1"/>
</dbReference>
<proteinExistence type="predicted"/>
<dbReference type="Proteomes" id="UP000653644">
    <property type="component" value="Unassembled WGS sequence"/>
</dbReference>
<evidence type="ECO:0000313" key="2">
    <source>
        <dbReference type="Proteomes" id="UP000653644"/>
    </source>
</evidence>
<organism evidence="1 2">
    <name type="scientific">Streptomyces canarius</name>
    <dbReference type="NCBI Taxonomy" id="285453"/>
    <lineage>
        <taxon>Bacteria</taxon>
        <taxon>Bacillati</taxon>
        <taxon>Actinomycetota</taxon>
        <taxon>Actinomycetes</taxon>
        <taxon>Kitasatosporales</taxon>
        <taxon>Streptomycetaceae</taxon>
        <taxon>Streptomyces</taxon>
    </lineage>
</organism>
<dbReference type="SUPFAM" id="SSF56784">
    <property type="entry name" value="HAD-like"/>
    <property type="match status" value="1"/>
</dbReference>
<gene>
    <name evidence="1" type="ORF">GCM10010345_37080</name>
</gene>